<feature type="non-terminal residue" evidence="1">
    <location>
        <position position="1"/>
    </location>
</feature>
<dbReference type="Gene3D" id="2.40.70.10">
    <property type="entry name" value="Acid Proteases"/>
    <property type="match status" value="1"/>
</dbReference>
<sequence length="129" mass="13990">SSPFMHWVTLLGPQGEKVRVFALFDTGAGIGVVDVKVFERVRSRLGTMSAPTKRLRMADGSLVWSVAHWDGEIEVEGVKVNGAFEVFDSQGGWDMLLGKPLQAALGVIHDMKRDVVTLEAGGKTATLHN</sequence>
<feature type="non-terminal residue" evidence="1">
    <location>
        <position position="129"/>
    </location>
</feature>
<keyword evidence="2" id="KW-1185">Reference proteome</keyword>
<dbReference type="SUPFAM" id="SSF50630">
    <property type="entry name" value="Acid proteases"/>
    <property type="match status" value="1"/>
</dbReference>
<dbReference type="InterPro" id="IPR021109">
    <property type="entry name" value="Peptidase_aspartic_dom_sf"/>
</dbReference>
<name>A0AAD6T3I1_9AGAR</name>
<evidence type="ECO:0000313" key="1">
    <source>
        <dbReference type="EMBL" id="KAJ7036657.1"/>
    </source>
</evidence>
<comment type="caution">
    <text evidence="1">The sequence shown here is derived from an EMBL/GenBank/DDBJ whole genome shotgun (WGS) entry which is preliminary data.</text>
</comment>
<organism evidence="1 2">
    <name type="scientific">Mycena alexandri</name>
    <dbReference type="NCBI Taxonomy" id="1745969"/>
    <lineage>
        <taxon>Eukaryota</taxon>
        <taxon>Fungi</taxon>
        <taxon>Dikarya</taxon>
        <taxon>Basidiomycota</taxon>
        <taxon>Agaricomycotina</taxon>
        <taxon>Agaricomycetes</taxon>
        <taxon>Agaricomycetidae</taxon>
        <taxon>Agaricales</taxon>
        <taxon>Marasmiineae</taxon>
        <taxon>Mycenaceae</taxon>
        <taxon>Mycena</taxon>
    </lineage>
</organism>
<dbReference type="Proteomes" id="UP001218188">
    <property type="component" value="Unassembled WGS sequence"/>
</dbReference>
<dbReference type="EMBL" id="JARJCM010000042">
    <property type="protein sequence ID" value="KAJ7036657.1"/>
    <property type="molecule type" value="Genomic_DNA"/>
</dbReference>
<reference evidence="1" key="1">
    <citation type="submission" date="2023-03" db="EMBL/GenBank/DDBJ databases">
        <title>Massive genome expansion in bonnet fungi (Mycena s.s.) driven by repeated elements and novel gene families across ecological guilds.</title>
        <authorList>
            <consortium name="Lawrence Berkeley National Laboratory"/>
            <person name="Harder C.B."/>
            <person name="Miyauchi S."/>
            <person name="Viragh M."/>
            <person name="Kuo A."/>
            <person name="Thoen E."/>
            <person name="Andreopoulos B."/>
            <person name="Lu D."/>
            <person name="Skrede I."/>
            <person name="Drula E."/>
            <person name="Henrissat B."/>
            <person name="Morin E."/>
            <person name="Kohler A."/>
            <person name="Barry K."/>
            <person name="LaButti K."/>
            <person name="Morin E."/>
            <person name="Salamov A."/>
            <person name="Lipzen A."/>
            <person name="Mereny Z."/>
            <person name="Hegedus B."/>
            <person name="Baldrian P."/>
            <person name="Stursova M."/>
            <person name="Weitz H."/>
            <person name="Taylor A."/>
            <person name="Grigoriev I.V."/>
            <person name="Nagy L.G."/>
            <person name="Martin F."/>
            <person name="Kauserud H."/>
        </authorList>
    </citation>
    <scope>NUCLEOTIDE SEQUENCE</scope>
    <source>
        <strain evidence="1">CBHHK200</strain>
    </source>
</reference>
<accession>A0AAD6T3I1</accession>
<gene>
    <name evidence="1" type="ORF">C8F04DRAFT_898906</name>
</gene>
<protein>
    <submittedName>
        <fullName evidence="1">Uncharacterized protein</fullName>
    </submittedName>
</protein>
<evidence type="ECO:0000313" key="2">
    <source>
        <dbReference type="Proteomes" id="UP001218188"/>
    </source>
</evidence>
<dbReference type="AlphaFoldDB" id="A0AAD6T3I1"/>
<proteinExistence type="predicted"/>